<dbReference type="InterPro" id="IPR041162">
    <property type="entry name" value="Bact_HORMA_1"/>
</dbReference>
<dbReference type="EMBL" id="CAXJRC010000007">
    <property type="protein sequence ID" value="CAL2105532.1"/>
    <property type="molecule type" value="Genomic_DNA"/>
</dbReference>
<reference evidence="2 3" key="1">
    <citation type="submission" date="2024-05" db="EMBL/GenBank/DDBJ databases">
        <authorList>
            <person name="Duchaud E."/>
        </authorList>
    </citation>
    <scope>NUCLEOTIDE SEQUENCE [LARGE SCALE GENOMIC DNA]</scope>
    <source>
        <strain evidence="2">Ena-SAMPLE-TAB-13-05-2024-13:56:06:370-140305</strain>
    </source>
</reference>
<keyword evidence="3" id="KW-1185">Reference proteome</keyword>
<dbReference type="Proteomes" id="UP001497602">
    <property type="component" value="Unassembled WGS sequence"/>
</dbReference>
<protein>
    <submittedName>
        <fullName evidence="2">BacHORMA_1 domain-containing protein</fullName>
    </submittedName>
</protein>
<name>A0ABP1F5U2_9FLAO</name>
<comment type="caution">
    <text evidence="2">The sequence shown here is derived from an EMBL/GenBank/DDBJ whole genome shotgun (WGS) entry which is preliminary data.</text>
</comment>
<dbReference type="Pfam" id="PF18138">
    <property type="entry name" value="bacHORMA_1"/>
    <property type="match status" value="1"/>
</dbReference>
<feature type="domain" description="Bacterial HORMA" evidence="1">
    <location>
        <begin position="3"/>
        <end position="159"/>
    </location>
</feature>
<gene>
    <name evidence="2" type="ORF">T190115A13A_160065</name>
</gene>
<accession>A0ABP1F5U2</accession>
<evidence type="ECO:0000259" key="1">
    <source>
        <dbReference type="Pfam" id="PF18138"/>
    </source>
</evidence>
<dbReference type="RefSeq" id="WP_348737355.1">
    <property type="nucleotide sequence ID" value="NZ_CAXJRC010000007.1"/>
</dbReference>
<evidence type="ECO:0000313" key="2">
    <source>
        <dbReference type="EMBL" id="CAL2105532.1"/>
    </source>
</evidence>
<organism evidence="2 3">
    <name type="scientific">Tenacibaculum vairaonense</name>
    <dbReference type="NCBI Taxonomy" id="3137860"/>
    <lineage>
        <taxon>Bacteria</taxon>
        <taxon>Pseudomonadati</taxon>
        <taxon>Bacteroidota</taxon>
        <taxon>Flavobacteriia</taxon>
        <taxon>Flavobacteriales</taxon>
        <taxon>Flavobacteriaceae</taxon>
        <taxon>Tenacibaculum</taxon>
    </lineage>
</organism>
<proteinExistence type="predicted"/>
<sequence>MSTYSRSQTTTYTEARARYVMGKVHEDLIGLMNRGLIDLERANGIKDSVLYLLNKEALLYFQLQFNEPDGTEIGGLHYELNSDGTIYSDEDSGNIDYWLLSKETKVNLLVNLDRSSSNIDEVDKQLEDWGWGKGNALEGTKELLKSYSKDGYGLTQSRIGQW</sequence>
<evidence type="ECO:0000313" key="3">
    <source>
        <dbReference type="Proteomes" id="UP001497602"/>
    </source>
</evidence>